<feature type="domain" description="Zinc finger CGNR" evidence="2">
    <location>
        <begin position="162"/>
        <end position="205"/>
    </location>
</feature>
<dbReference type="Gene3D" id="1.10.3300.10">
    <property type="entry name" value="Jann2411-like domain"/>
    <property type="match status" value="1"/>
</dbReference>
<dbReference type="InterPro" id="IPR023286">
    <property type="entry name" value="ABATE_dom_sf"/>
</dbReference>
<dbReference type="PANTHER" id="PTHR35525">
    <property type="entry name" value="BLL6575 PROTEIN"/>
    <property type="match status" value="1"/>
</dbReference>
<evidence type="ECO:0000256" key="1">
    <source>
        <dbReference type="SAM" id="MobiDB-lite"/>
    </source>
</evidence>
<feature type="region of interest" description="Disordered" evidence="1">
    <location>
        <begin position="89"/>
        <end position="110"/>
    </location>
</feature>
<dbReference type="PANTHER" id="PTHR35525:SF3">
    <property type="entry name" value="BLL6575 PROTEIN"/>
    <property type="match status" value="1"/>
</dbReference>
<dbReference type="EMBL" id="BAAANE010000007">
    <property type="protein sequence ID" value="GAA1647564.1"/>
    <property type="molecule type" value="Genomic_DNA"/>
</dbReference>
<evidence type="ECO:0000259" key="2">
    <source>
        <dbReference type="Pfam" id="PF11706"/>
    </source>
</evidence>
<proteinExistence type="predicted"/>
<keyword evidence="4" id="KW-1185">Reference proteome</keyword>
<gene>
    <name evidence="3" type="ORF">GCM10009744_43530</name>
</gene>
<dbReference type="InterPro" id="IPR021005">
    <property type="entry name" value="Znf_CGNR"/>
</dbReference>
<reference evidence="3 4" key="1">
    <citation type="journal article" date="2019" name="Int. J. Syst. Evol. Microbiol.">
        <title>The Global Catalogue of Microorganisms (GCM) 10K type strain sequencing project: providing services to taxonomists for standard genome sequencing and annotation.</title>
        <authorList>
            <consortium name="The Broad Institute Genomics Platform"/>
            <consortium name="The Broad Institute Genome Sequencing Center for Infectious Disease"/>
            <person name="Wu L."/>
            <person name="Ma J."/>
        </authorList>
    </citation>
    <scope>NUCLEOTIDE SEQUENCE [LARGE SCALE GENOMIC DNA]</scope>
    <source>
        <strain evidence="3 4">JCM 14306</strain>
    </source>
</reference>
<comment type="caution">
    <text evidence="3">The sequence shown here is derived from an EMBL/GenBank/DDBJ whole genome shotgun (WGS) entry which is preliminary data.</text>
</comment>
<evidence type="ECO:0000313" key="3">
    <source>
        <dbReference type="EMBL" id="GAA1647564.1"/>
    </source>
</evidence>
<name>A0ABN2FHS9_9ACTN</name>
<dbReference type="Pfam" id="PF11706">
    <property type="entry name" value="zf-CGNR"/>
    <property type="match status" value="1"/>
</dbReference>
<dbReference type="RefSeq" id="WP_344113698.1">
    <property type="nucleotide sequence ID" value="NZ_BAAANE010000007.1"/>
</dbReference>
<organism evidence="3 4">
    <name type="scientific">Kribbella alba</name>
    <dbReference type="NCBI Taxonomy" id="190197"/>
    <lineage>
        <taxon>Bacteria</taxon>
        <taxon>Bacillati</taxon>
        <taxon>Actinomycetota</taxon>
        <taxon>Actinomycetes</taxon>
        <taxon>Propionibacteriales</taxon>
        <taxon>Kribbellaceae</taxon>
        <taxon>Kribbella</taxon>
    </lineage>
</organism>
<evidence type="ECO:0000313" key="4">
    <source>
        <dbReference type="Proteomes" id="UP001501319"/>
    </source>
</evidence>
<accession>A0ABN2FHS9</accession>
<dbReference type="SUPFAM" id="SSF160904">
    <property type="entry name" value="Jann2411-like"/>
    <property type="match status" value="1"/>
</dbReference>
<protein>
    <submittedName>
        <fullName evidence="3">CGNR zinc finger domain-containing protein</fullName>
    </submittedName>
</protein>
<dbReference type="Proteomes" id="UP001501319">
    <property type="component" value="Unassembled WGS sequence"/>
</dbReference>
<sequence length="210" mass="22653">MAWSATSRFDIEPAPTGLALVQDLLNTAAAGPAPDLLSEVDSAEVWLSAALAEWSSATGRPVAEVVLDAEALQELRAFRDNLRGLITGAQEPAPETVPDAEPESPSTAARDGACDLPAGAAVLELAKDGSVYLRPQETGHEMLVTLVLAALFEGQQTDKRRRLKTCRNPRCQVAFYDHSRNASGVWHSVRTCGNVSNLRAHRARRRTEQT</sequence>
<dbReference type="InterPro" id="IPR010852">
    <property type="entry name" value="ABATE"/>
</dbReference>